<keyword evidence="2" id="KW-0472">Membrane</keyword>
<evidence type="ECO:0000313" key="5">
    <source>
        <dbReference type="EMBL" id="CAD9202213.1"/>
    </source>
</evidence>
<dbReference type="Gene3D" id="3.40.50.720">
    <property type="entry name" value="NAD(P)-binding Rossmann-like Domain"/>
    <property type="match status" value="1"/>
</dbReference>
<dbReference type="EMBL" id="HBGG01008814">
    <property type="protein sequence ID" value="CAD9202213.1"/>
    <property type="molecule type" value="Transcribed_RNA"/>
</dbReference>
<evidence type="ECO:0000256" key="1">
    <source>
        <dbReference type="ARBA" id="ARBA00023002"/>
    </source>
</evidence>
<dbReference type="InterPro" id="IPR013131">
    <property type="entry name" value="Mannitol_DH_N"/>
</dbReference>
<gene>
    <name evidence="5" type="ORF">TCHU04912_LOCUS4446</name>
</gene>
<feature type="domain" description="Mannitol dehydrogenase C-terminal" evidence="4">
    <location>
        <begin position="304"/>
        <end position="489"/>
    </location>
</feature>
<name>A0A7S1SM07_9CHLO</name>
<dbReference type="InterPro" id="IPR013328">
    <property type="entry name" value="6PGD_dom2"/>
</dbReference>
<keyword evidence="2" id="KW-0812">Transmembrane</keyword>
<keyword evidence="1" id="KW-0560">Oxidoreductase</keyword>
<dbReference type="InterPro" id="IPR036291">
    <property type="entry name" value="NAD(P)-bd_dom_sf"/>
</dbReference>
<evidence type="ECO:0000259" key="4">
    <source>
        <dbReference type="Pfam" id="PF08125"/>
    </source>
</evidence>
<evidence type="ECO:0000256" key="2">
    <source>
        <dbReference type="SAM" id="Phobius"/>
    </source>
</evidence>
<dbReference type="PANTHER" id="PTHR43362:SF1">
    <property type="entry name" value="MANNITOL DEHYDROGENASE 2-RELATED"/>
    <property type="match status" value="1"/>
</dbReference>
<dbReference type="Gene3D" id="1.10.1040.10">
    <property type="entry name" value="N-(1-d-carboxylethyl)-l-norvaline Dehydrogenase, domain 2"/>
    <property type="match status" value="1"/>
</dbReference>
<keyword evidence="2" id="KW-1133">Transmembrane helix</keyword>
<feature type="domain" description="Mannitol dehydrogenase N-terminal" evidence="3">
    <location>
        <begin position="27"/>
        <end position="296"/>
    </location>
</feature>
<accession>A0A7S1SM07</accession>
<protein>
    <recommendedName>
        <fullName evidence="6">Mannitol 2-dehydrogenase</fullName>
    </recommendedName>
</protein>
<feature type="transmembrane region" description="Helical" evidence="2">
    <location>
        <begin position="515"/>
        <end position="535"/>
    </location>
</feature>
<dbReference type="InterPro" id="IPR008927">
    <property type="entry name" value="6-PGluconate_DH-like_C_sf"/>
</dbReference>
<dbReference type="SUPFAM" id="SSF51735">
    <property type="entry name" value="NAD(P)-binding Rossmann-fold domains"/>
    <property type="match status" value="1"/>
</dbReference>
<evidence type="ECO:0008006" key="6">
    <source>
        <dbReference type="Google" id="ProtNLM"/>
    </source>
</evidence>
<dbReference type="Pfam" id="PF08125">
    <property type="entry name" value="Mannitol_dh_C"/>
    <property type="match status" value="1"/>
</dbReference>
<sequence length="543" mass="59763">MACPVNQVKASADVSVPAYDSKDLSTGIVHFGIGNFTRAHQMSYLEDLLTIDFEGAKGWAYTGAGVREASGKRHLEQYGSQGYRYSIVQSNGSGSKQRVQVVGAMHEMLVGPLTPGELLKRLSSTETRIVSMTITEFGYTIPFSSQDEELLKLARREGLSTEGDDSFEEADKHNKKYDGATVMGYVIAGLAARRTMGRGGMTILSCDNIPENGNYVHGKIMEKLDSIDRSLKEWVEKNCSFPNCMVDSITPGTDAKVKSNLEKRFGIIDKSPVPREFFKQWVIEDKFVAGRPAWEKVGAQMVKDVHPYEIAKIRMLNVSHTVMSLPGILKNLENGPDAANDLTISHLYRSVIEQEIRPVLKKVPGMSAVNLPKYQKQLEHRFTKGLPDALTRIAQDTSEKLRVQGVPAIREGYEAGLDMKGLAFTVAAWGHYIELAAKDKKKLEDLRGDAVMNAMTTGGIDGLLDNKEIFQELTSDSRWRESVKSSYNGILNKGLDVTIQSLYPKKESFWRGRSVALAAGICVAGVAAGVALQVFGRRVAVSA</sequence>
<dbReference type="InterPro" id="IPR050988">
    <property type="entry name" value="Mannitol_DH/Oxidoreductase"/>
</dbReference>
<dbReference type="GO" id="GO:0016616">
    <property type="term" value="F:oxidoreductase activity, acting on the CH-OH group of donors, NAD or NADP as acceptor"/>
    <property type="evidence" value="ECO:0007669"/>
    <property type="project" value="TreeGrafter"/>
</dbReference>
<dbReference type="Pfam" id="PF01232">
    <property type="entry name" value="Mannitol_dh"/>
    <property type="match status" value="1"/>
</dbReference>
<reference evidence="5" key="1">
    <citation type="submission" date="2021-01" db="EMBL/GenBank/DDBJ databases">
        <authorList>
            <person name="Corre E."/>
            <person name="Pelletier E."/>
            <person name="Niang G."/>
            <person name="Scheremetjew M."/>
            <person name="Finn R."/>
            <person name="Kale V."/>
            <person name="Holt S."/>
            <person name="Cochrane G."/>
            <person name="Meng A."/>
            <person name="Brown T."/>
            <person name="Cohen L."/>
        </authorList>
    </citation>
    <scope>NUCLEOTIDE SEQUENCE</scope>
    <source>
        <strain evidence="5">PLY429</strain>
    </source>
</reference>
<organism evidence="5">
    <name type="scientific">Tetraselmis chuii</name>
    <dbReference type="NCBI Taxonomy" id="63592"/>
    <lineage>
        <taxon>Eukaryota</taxon>
        <taxon>Viridiplantae</taxon>
        <taxon>Chlorophyta</taxon>
        <taxon>core chlorophytes</taxon>
        <taxon>Chlorodendrophyceae</taxon>
        <taxon>Chlorodendrales</taxon>
        <taxon>Chlorodendraceae</taxon>
        <taxon>Tetraselmis</taxon>
    </lineage>
</organism>
<proteinExistence type="predicted"/>
<dbReference type="SUPFAM" id="SSF48179">
    <property type="entry name" value="6-phosphogluconate dehydrogenase C-terminal domain-like"/>
    <property type="match status" value="1"/>
</dbReference>
<dbReference type="AlphaFoldDB" id="A0A7S1SM07"/>
<evidence type="ECO:0000259" key="3">
    <source>
        <dbReference type="Pfam" id="PF01232"/>
    </source>
</evidence>
<dbReference type="PANTHER" id="PTHR43362">
    <property type="entry name" value="MANNITOL DEHYDROGENASE DSF1-RELATED"/>
    <property type="match status" value="1"/>
</dbReference>
<dbReference type="InterPro" id="IPR013118">
    <property type="entry name" value="Mannitol_DH_C"/>
</dbReference>